<keyword evidence="2" id="KW-1185">Reference proteome</keyword>
<accession>A0A176WEA1</accession>
<evidence type="ECO:0000313" key="1">
    <source>
        <dbReference type="EMBL" id="OAE31568.1"/>
    </source>
</evidence>
<dbReference type="PANTHER" id="PTHR13132">
    <property type="entry name" value="ALPHA- 1,6 -FUCOSYLTRANSFERASE"/>
    <property type="match status" value="1"/>
</dbReference>
<dbReference type="Gene3D" id="3.40.50.11350">
    <property type="match status" value="1"/>
</dbReference>
<dbReference type="AlphaFoldDB" id="A0A176WEA1"/>
<reference evidence="1" key="1">
    <citation type="submission" date="2016-03" db="EMBL/GenBank/DDBJ databases">
        <title>Mechanisms controlling the formation of the plant cell surface in tip-growing cells are functionally conserved among land plants.</title>
        <authorList>
            <person name="Honkanen S."/>
            <person name="Jones V.A."/>
            <person name="Morieri G."/>
            <person name="Champion C."/>
            <person name="Hetherington A.J."/>
            <person name="Kelly S."/>
            <person name="Saint-Marcoux D."/>
            <person name="Proust H."/>
            <person name="Prescott H."/>
            <person name="Dolan L."/>
        </authorList>
    </citation>
    <scope>NUCLEOTIDE SEQUENCE [LARGE SCALE GENOMIC DNA]</scope>
    <source>
        <tissue evidence="1">Whole gametophyte</tissue>
    </source>
</reference>
<protein>
    <recommendedName>
        <fullName evidence="3">Fucosyltransferase</fullName>
    </recommendedName>
</protein>
<dbReference type="GO" id="GO:0006487">
    <property type="term" value="P:protein N-linked glycosylation"/>
    <property type="evidence" value="ECO:0007669"/>
    <property type="project" value="TreeGrafter"/>
</dbReference>
<sequence length="555" mass="62916">MKIRGFCACVGAETLLWRMLTLCALSAVITLQCYDSIFSYLGYSGSFTVSNPEVNVKLEQISKVAGEQSRVQHDQLKVLAMGKPGDEKDSENRWNSWKTRAAEWRSNPQIQSVDPNWPGRERMHKSLKNGSLWWDEDFETHFLSELERSQFPTDCKKRHVFSHRSHNAGLLSNVHVFTVPLLIGMLRGYTVLDTTRNGKNPTYYGCPPESSNLGCYFNFSSCSIEEFYGNETTYKSGNLVTWDYALIEDGDSFPPGNITLLEPFRKGRAGVCIDPIMYEDALSYYKVKFWHKLKRKGSGMVGIYGEKDRCTNSRIEPSRLDFLMISMLSGWMLSKTSERVKMIADSIMAGYSDESGRPLWRPPVLGIHARQTDKAREDPFWNKNKKYRDVSDFADKMREMEKEHGFRWPSVFLISDSGTAIESLASVINGGRGDETLSKAGLATVSNSTFPSHNAGNESSSSTKRLIMYDWLSDSHLLENYGAHNRVPEELKRESQEHFIATLYIFSRICDYSIVTYSSNVGRFLGEVTASQHRLVNPGAMGPVTMSLDNGWSRD</sequence>
<evidence type="ECO:0008006" key="3">
    <source>
        <dbReference type="Google" id="ProtNLM"/>
    </source>
</evidence>
<name>A0A176WEA1_MARPO</name>
<dbReference type="EMBL" id="LVLJ01001012">
    <property type="protein sequence ID" value="OAE31568.1"/>
    <property type="molecule type" value="Genomic_DNA"/>
</dbReference>
<evidence type="ECO:0000313" key="2">
    <source>
        <dbReference type="Proteomes" id="UP000077202"/>
    </source>
</evidence>
<dbReference type="GO" id="GO:0046921">
    <property type="term" value="F:alpha-(1-&gt;6)-fucosyltransferase activity"/>
    <property type="evidence" value="ECO:0007669"/>
    <property type="project" value="TreeGrafter"/>
</dbReference>
<organism evidence="1 2">
    <name type="scientific">Marchantia polymorpha subsp. ruderalis</name>
    <dbReference type="NCBI Taxonomy" id="1480154"/>
    <lineage>
        <taxon>Eukaryota</taxon>
        <taxon>Viridiplantae</taxon>
        <taxon>Streptophyta</taxon>
        <taxon>Embryophyta</taxon>
        <taxon>Marchantiophyta</taxon>
        <taxon>Marchantiopsida</taxon>
        <taxon>Marchantiidae</taxon>
        <taxon>Marchantiales</taxon>
        <taxon>Marchantiaceae</taxon>
        <taxon>Marchantia</taxon>
    </lineage>
</organism>
<proteinExistence type="predicted"/>
<gene>
    <name evidence="1" type="ORF">AXG93_3415s1280</name>
</gene>
<comment type="caution">
    <text evidence="1">The sequence shown here is derived from an EMBL/GenBank/DDBJ whole genome shotgun (WGS) entry which is preliminary data.</text>
</comment>
<dbReference type="PANTHER" id="PTHR13132:SF34">
    <property type="entry name" value="O-FUCOSYLTRANSFERASE FAMILY PROTEIN"/>
    <property type="match status" value="1"/>
</dbReference>
<dbReference type="Proteomes" id="UP000077202">
    <property type="component" value="Unassembled WGS sequence"/>
</dbReference>